<dbReference type="OrthoDB" id="1660488at2"/>
<dbReference type="GO" id="GO:0016020">
    <property type="term" value="C:membrane"/>
    <property type="evidence" value="ECO:0007669"/>
    <property type="project" value="InterPro"/>
</dbReference>
<dbReference type="Gene3D" id="3.90.1520.10">
    <property type="entry name" value="H-NOX domain"/>
    <property type="match status" value="1"/>
</dbReference>
<evidence type="ECO:0000256" key="1">
    <source>
        <dbReference type="ARBA" id="ARBA00023224"/>
    </source>
</evidence>
<dbReference type="SMART" id="SM00283">
    <property type="entry name" value="MA"/>
    <property type="match status" value="1"/>
</dbReference>
<dbReference type="Proteomes" id="UP000308489">
    <property type="component" value="Chromosome 1"/>
</dbReference>
<protein>
    <submittedName>
        <fullName evidence="5">Methyl-accepting chemotaxis protein</fullName>
    </submittedName>
</protein>
<keyword evidence="6" id="KW-1185">Reference proteome</keyword>
<dbReference type="EMBL" id="LR590481">
    <property type="protein sequence ID" value="VTQ95535.1"/>
    <property type="molecule type" value="Genomic_DNA"/>
</dbReference>
<keyword evidence="1 2" id="KW-0807">Transducer</keyword>
<keyword evidence="3" id="KW-1133">Transmembrane helix</keyword>
<dbReference type="Pfam" id="PF00015">
    <property type="entry name" value="MCPsignal"/>
    <property type="match status" value="1"/>
</dbReference>
<dbReference type="PANTHER" id="PTHR32089">
    <property type="entry name" value="METHYL-ACCEPTING CHEMOTAXIS PROTEIN MCPB"/>
    <property type="match status" value="1"/>
</dbReference>
<organism evidence="5 6">
    <name type="scientific">Hathewaya histolytica</name>
    <name type="common">Clostridium histolyticum</name>
    <dbReference type="NCBI Taxonomy" id="1498"/>
    <lineage>
        <taxon>Bacteria</taxon>
        <taxon>Bacillati</taxon>
        <taxon>Bacillota</taxon>
        <taxon>Clostridia</taxon>
        <taxon>Eubacteriales</taxon>
        <taxon>Clostridiaceae</taxon>
        <taxon>Hathewaya</taxon>
    </lineage>
</organism>
<dbReference type="PANTHER" id="PTHR32089:SF112">
    <property type="entry name" value="LYSOZYME-LIKE PROTEIN-RELATED"/>
    <property type="match status" value="1"/>
</dbReference>
<dbReference type="AlphaFoldDB" id="A0A4U9RTA5"/>
<dbReference type="RefSeq" id="WP_138211039.1">
    <property type="nucleotide sequence ID" value="NZ_CBCRUQ010000006.1"/>
</dbReference>
<dbReference type="Gene3D" id="1.10.287.950">
    <property type="entry name" value="Methyl-accepting chemotaxis protein"/>
    <property type="match status" value="1"/>
</dbReference>
<dbReference type="Pfam" id="PF07700">
    <property type="entry name" value="HNOB"/>
    <property type="match status" value="1"/>
</dbReference>
<dbReference type="GO" id="GO:0007165">
    <property type="term" value="P:signal transduction"/>
    <property type="evidence" value="ECO:0007669"/>
    <property type="project" value="UniProtKB-KW"/>
</dbReference>
<dbReference type="InterPro" id="IPR024096">
    <property type="entry name" value="NO_sig/Golgi_transp_ligand-bd"/>
</dbReference>
<evidence type="ECO:0000313" key="5">
    <source>
        <dbReference type="EMBL" id="VTQ95535.1"/>
    </source>
</evidence>
<dbReference type="KEGG" id="hhw:NCTC503_02539"/>
<sequence length="598" mass="67231">MKGTVVATWMNTCKELYGESLVGDAMEKGGWSRTKIFSPMENIDDNKVKEVIKYIAKEKNMPISELWKVIGRDNLKSFYSNFPAFFQHDNLYSFLKSMFDVHVVMTKKFKGAKPPILEISPISSKEAYFSYNSSRGMFDYFMGLLEGSAEHFKEKIETEEIERRNDFLKLKITFSKDIYYIKKYRINNLLSFKGLVRGIGIKVAIPTFIFSLVSNIIFKSTLIGNIMSALIGAVVSVISVYLITRPLNDIEEVIDNFNENNYVDDCEISTGDIFEHLYNKLKKHKKIIQSDFVGFKGMTDEMNTFANSLQEISTSMNHTSGEISGVVEQLANCAVSQAENTENTTLVLNGNIEHLKGIVSNEMNNKEEIEKALGKINSSYKGLDNVSLKINNTLKDFKILRNQGKNLEDKAQNITSIVSIVSKISEQTNLLALNASIEAARAGEQGRGFAVVAEEVRKLAEQSRDAVEDINSNLIQFIGEVNGLVNKIGEQFKVLENETEGLQVVKNNSYEANVSIGLAIETIISTIKELGKETESISSIYENVESLAAISEENSASAEEVSANVTNYISEIKKLILNVNEFKKITEYFKEDLRNYKI</sequence>
<feature type="transmembrane region" description="Helical" evidence="3">
    <location>
        <begin position="195"/>
        <end position="217"/>
    </location>
</feature>
<proteinExistence type="predicted"/>
<dbReference type="InterPro" id="IPR011644">
    <property type="entry name" value="Heme_NO-bd"/>
</dbReference>
<dbReference type="SUPFAM" id="SSF58104">
    <property type="entry name" value="Methyl-accepting chemotaxis protein (MCP) signaling domain"/>
    <property type="match status" value="1"/>
</dbReference>
<evidence type="ECO:0000256" key="2">
    <source>
        <dbReference type="PROSITE-ProRule" id="PRU00284"/>
    </source>
</evidence>
<accession>A0A4U9RTA5</accession>
<keyword evidence="3" id="KW-0472">Membrane</keyword>
<keyword evidence="3" id="KW-0812">Transmembrane</keyword>
<evidence type="ECO:0000259" key="4">
    <source>
        <dbReference type="PROSITE" id="PS50111"/>
    </source>
</evidence>
<evidence type="ECO:0000256" key="3">
    <source>
        <dbReference type="SAM" id="Phobius"/>
    </source>
</evidence>
<reference evidence="5 6" key="1">
    <citation type="submission" date="2019-05" db="EMBL/GenBank/DDBJ databases">
        <authorList>
            <consortium name="Pathogen Informatics"/>
        </authorList>
    </citation>
    <scope>NUCLEOTIDE SEQUENCE [LARGE SCALE GENOMIC DNA]</scope>
    <source>
        <strain evidence="5 6">NCTC503</strain>
    </source>
</reference>
<dbReference type="GO" id="GO:0020037">
    <property type="term" value="F:heme binding"/>
    <property type="evidence" value="ECO:0007669"/>
    <property type="project" value="InterPro"/>
</dbReference>
<evidence type="ECO:0000313" key="6">
    <source>
        <dbReference type="Proteomes" id="UP000308489"/>
    </source>
</evidence>
<name>A0A4U9RTA5_HATHI</name>
<feature type="domain" description="Methyl-accepting transducer" evidence="4">
    <location>
        <begin position="312"/>
        <end position="562"/>
    </location>
</feature>
<dbReference type="InterPro" id="IPR004089">
    <property type="entry name" value="MCPsignal_dom"/>
</dbReference>
<dbReference type="InterPro" id="IPR038158">
    <property type="entry name" value="H-NOX_domain_sf"/>
</dbReference>
<dbReference type="SUPFAM" id="SSF111126">
    <property type="entry name" value="Ligand-binding domain in the NO signalling and Golgi transport"/>
    <property type="match status" value="1"/>
</dbReference>
<feature type="transmembrane region" description="Helical" evidence="3">
    <location>
        <begin position="223"/>
        <end position="243"/>
    </location>
</feature>
<gene>
    <name evidence="5" type="primary">mcpB_4</name>
    <name evidence="5" type="ORF">NCTC503_02539</name>
</gene>
<dbReference type="PROSITE" id="PS50111">
    <property type="entry name" value="CHEMOTAXIS_TRANSDUC_2"/>
    <property type="match status" value="1"/>
</dbReference>